<comment type="similarity">
    <text evidence="3">Belongs to the acetyltransferase family. RimJ subfamily.</text>
</comment>
<evidence type="ECO:0000256" key="3">
    <source>
        <dbReference type="ARBA" id="ARBA00038502"/>
    </source>
</evidence>
<dbReference type="PANTHER" id="PTHR43792:SF8">
    <property type="entry name" value="[RIBOSOMAL PROTEIN US5]-ALANINE N-ACETYLTRANSFERASE"/>
    <property type="match status" value="1"/>
</dbReference>
<keyword evidence="2" id="KW-0012">Acyltransferase</keyword>
<feature type="domain" description="N-acetyltransferase" evidence="4">
    <location>
        <begin position="17"/>
        <end position="175"/>
    </location>
</feature>
<dbReference type="Pfam" id="PF13302">
    <property type="entry name" value="Acetyltransf_3"/>
    <property type="match status" value="1"/>
</dbReference>
<dbReference type="EMBL" id="JACRSV010000002">
    <property type="protein sequence ID" value="MBC8560201.1"/>
    <property type="molecule type" value="Genomic_DNA"/>
</dbReference>
<dbReference type="InterPro" id="IPR000182">
    <property type="entry name" value="GNAT_dom"/>
</dbReference>
<evidence type="ECO:0000256" key="2">
    <source>
        <dbReference type="ARBA" id="ARBA00023315"/>
    </source>
</evidence>
<dbReference type="InterPro" id="IPR016181">
    <property type="entry name" value="Acyl_CoA_acyltransferase"/>
</dbReference>
<evidence type="ECO:0000313" key="6">
    <source>
        <dbReference type="Proteomes" id="UP000610760"/>
    </source>
</evidence>
<comment type="caution">
    <text evidence="5">The sequence shown here is derived from an EMBL/GenBank/DDBJ whole genome shotgun (WGS) entry which is preliminary data.</text>
</comment>
<dbReference type="InterPro" id="IPR051531">
    <property type="entry name" value="N-acetyltransferase"/>
</dbReference>
<name>A0A926E6R9_9FIRM</name>
<sequence length="190" mass="21676">MDITVDLSNATLETLRLTLRPWQESDLSDLYEYASVPGVGEMAGWPHHESIEASRQILTSWLEEKNIFALVYRENGKVIGSLGLHPSWADSDPRYSDLKVKEVGYVLSKDYWGRGLMPEAVTAVIHFCFEQLGLDALTVGHFTENGQSKRVIEKCGFTYVKNGEFYAKLLDKTFEDMNYILLRDEKTTEK</sequence>
<accession>A0A926E6R9</accession>
<dbReference type="Gene3D" id="3.40.630.30">
    <property type="match status" value="1"/>
</dbReference>
<evidence type="ECO:0000313" key="5">
    <source>
        <dbReference type="EMBL" id="MBC8560201.1"/>
    </source>
</evidence>
<gene>
    <name evidence="5" type="ORF">H8710_08990</name>
</gene>
<evidence type="ECO:0000256" key="1">
    <source>
        <dbReference type="ARBA" id="ARBA00022679"/>
    </source>
</evidence>
<dbReference type="SUPFAM" id="SSF55729">
    <property type="entry name" value="Acyl-CoA N-acyltransferases (Nat)"/>
    <property type="match status" value="1"/>
</dbReference>
<dbReference type="PROSITE" id="PS51186">
    <property type="entry name" value="GNAT"/>
    <property type="match status" value="1"/>
</dbReference>
<evidence type="ECO:0000259" key="4">
    <source>
        <dbReference type="PROSITE" id="PS51186"/>
    </source>
</evidence>
<keyword evidence="6" id="KW-1185">Reference proteome</keyword>
<organism evidence="5 6">
    <name type="scientific">Fumia xinanensis</name>
    <dbReference type="NCBI Taxonomy" id="2763659"/>
    <lineage>
        <taxon>Bacteria</taxon>
        <taxon>Bacillati</taxon>
        <taxon>Bacillota</taxon>
        <taxon>Clostridia</taxon>
        <taxon>Eubacteriales</taxon>
        <taxon>Oscillospiraceae</taxon>
        <taxon>Fumia</taxon>
    </lineage>
</organism>
<dbReference type="GO" id="GO:0005737">
    <property type="term" value="C:cytoplasm"/>
    <property type="evidence" value="ECO:0007669"/>
    <property type="project" value="TreeGrafter"/>
</dbReference>
<reference evidence="5" key="1">
    <citation type="submission" date="2020-08" db="EMBL/GenBank/DDBJ databases">
        <title>Genome public.</title>
        <authorList>
            <person name="Liu C."/>
            <person name="Sun Q."/>
        </authorList>
    </citation>
    <scope>NUCLEOTIDE SEQUENCE</scope>
    <source>
        <strain evidence="5">NSJ-33</strain>
    </source>
</reference>
<dbReference type="GO" id="GO:0008999">
    <property type="term" value="F:protein-N-terminal-alanine acetyltransferase activity"/>
    <property type="evidence" value="ECO:0007669"/>
    <property type="project" value="TreeGrafter"/>
</dbReference>
<keyword evidence="1" id="KW-0808">Transferase</keyword>
<dbReference type="PANTHER" id="PTHR43792">
    <property type="entry name" value="GNAT FAMILY, PUTATIVE (AFU_ORTHOLOGUE AFUA_3G00765)-RELATED-RELATED"/>
    <property type="match status" value="1"/>
</dbReference>
<dbReference type="RefSeq" id="WP_249295179.1">
    <property type="nucleotide sequence ID" value="NZ_JACRSV010000002.1"/>
</dbReference>
<dbReference type="Proteomes" id="UP000610760">
    <property type="component" value="Unassembled WGS sequence"/>
</dbReference>
<proteinExistence type="inferred from homology"/>
<protein>
    <submittedName>
        <fullName evidence="5">GNAT family N-acetyltransferase</fullName>
    </submittedName>
</protein>
<dbReference type="AlphaFoldDB" id="A0A926E6R9"/>